<dbReference type="Pfam" id="PF03332">
    <property type="entry name" value="PMM"/>
    <property type="match status" value="1"/>
</dbReference>
<organism evidence="19 20">
    <name type="scientific">Albugo candida</name>
    <dbReference type="NCBI Taxonomy" id="65357"/>
    <lineage>
        <taxon>Eukaryota</taxon>
        <taxon>Sar</taxon>
        <taxon>Stramenopiles</taxon>
        <taxon>Oomycota</taxon>
        <taxon>Peronosporomycetes</taxon>
        <taxon>Albuginales</taxon>
        <taxon>Albuginaceae</taxon>
        <taxon>Albugo</taxon>
    </lineage>
</organism>
<dbReference type="Gene3D" id="2.60.200.20">
    <property type="match status" value="2"/>
</dbReference>
<feature type="binding site" evidence="14">
    <location>
        <position position="849"/>
    </location>
    <ligand>
        <name>Mg(2+)</name>
        <dbReference type="ChEBI" id="CHEBI:18420"/>
        <label>1</label>
    </ligand>
</feature>
<dbReference type="InterPro" id="IPR043169">
    <property type="entry name" value="PMM_cap"/>
</dbReference>
<feature type="compositionally biased region" description="Basic and acidic residues" evidence="16">
    <location>
        <begin position="21"/>
        <end position="31"/>
    </location>
</feature>
<dbReference type="GO" id="GO:0006487">
    <property type="term" value="P:protein N-linked glycosylation"/>
    <property type="evidence" value="ECO:0007669"/>
    <property type="project" value="TreeGrafter"/>
</dbReference>
<dbReference type="InterPro" id="IPR036412">
    <property type="entry name" value="HAD-like_sf"/>
</dbReference>
<dbReference type="STRING" id="65357.A0A024GV28"/>
<evidence type="ECO:0000256" key="13">
    <source>
        <dbReference type="PIRSR" id="PIRSR605002-2"/>
    </source>
</evidence>
<dbReference type="EC" id="5.4.2.8" evidence="6 15"/>
<dbReference type="InterPro" id="IPR000222">
    <property type="entry name" value="PP2C_BS"/>
</dbReference>
<evidence type="ECO:0000256" key="8">
    <source>
        <dbReference type="ARBA" id="ARBA00022723"/>
    </source>
</evidence>
<dbReference type="GO" id="GO:0006013">
    <property type="term" value="P:mannose metabolic process"/>
    <property type="evidence" value="ECO:0007669"/>
    <property type="project" value="TreeGrafter"/>
</dbReference>
<comment type="cofactor">
    <cofactor evidence="14">
        <name>Mg(2+)</name>
        <dbReference type="ChEBI" id="CHEBI:18420"/>
    </cofactor>
</comment>
<dbReference type="SMART" id="SM00332">
    <property type="entry name" value="PP2Cc"/>
    <property type="match status" value="1"/>
</dbReference>
<sequence length="874" mass="98010">MAEEANPSNLFECQAISESQSFKENKQSDEKDIENAIHSEMPSTLAKKTLGREDFDQRRRSTVIPFDISSFNSSRKAFTRANTSGVNRFRNKDDASESLCADGRSSNGVTKVQLQSSDGSTEHVSTDKGPPWKHLILKMTAATDEDLITSFRFTDKGGGIGRDTENIASIPADKSLANRDHALILHREDRFFLRNGNNQSGTYVRLTPCMMEEEKLQWPLLRDCSFRCGKSDFVVLSHDENAQTLELEAVSGKLAGAKFSIDCHGGGIGRSTENVIHTGDGELSRKHAKIIFDDPTARFYLYDLESTNGTYMRLCGPYDLPFRLESGDDLLISQTCLSVTHFDYGVHENMGARKYMEDTHTVIQDLHIECLTELGWHPQSYFGVFDGHGGVQASSFMEEQLHVTIVGEFYRHRNVYETKAPDAASAVISNLVKKQIVAAFERTDKDFLKKSDRPQAGSTGTTVFIAGKRLFVANVGDSRTILSRSGEAVPLSNDHKPNRPDEAQRIRDIGGFVIHGRIMGELAVSRAFGDAPFKILDTPSEPLIASGDANIGSTLQKADVDSQLTINPSDILKGPLVICTPEITETHLTDEEEFLVLASDGLFDVLADQEVVDFVRAKLLQSRDVQRTTEALVQHAIVHQRSTDNVTAIITATNEMRERLRRLKSQITIGVVGGSDLCKQKEQLGEDVVNEFDYSFSENGLVAYHNGSLIGEKNLRDEYTDAQLNRFLDYVLMYIASSQIPVKRGTFVEFRMGMINISPIGRNCSQKERDAFEQYDNIHHVRKHFVEELKDKFADYNFAYSIGGQISFDVFPKGWDKTFCLQYIDPKAYDEIHFFGDKTQEGGNDYEIFHHERTIGHSVRSPEDTLRILDELFP</sequence>
<feature type="compositionally biased region" description="Polar residues" evidence="16">
    <location>
        <begin position="1"/>
        <end position="20"/>
    </location>
</feature>
<accession>A0A024GV28</accession>
<dbReference type="InterPro" id="IPR006379">
    <property type="entry name" value="HAD-SF_hydro_IIB"/>
</dbReference>
<keyword evidence="12 15" id="KW-0413">Isomerase</keyword>
<dbReference type="SUPFAM" id="SSF81606">
    <property type="entry name" value="PP2C-like"/>
    <property type="match status" value="1"/>
</dbReference>
<comment type="pathway">
    <text evidence="3 15">Nucleotide-sugar biosynthesis; GDP-alpha-D-mannose biosynthesis; alpha-D-mannose 1-phosphate from D-fructose 6-phosphate: step 2/2.</text>
</comment>
<proteinExistence type="inferred from homology"/>
<evidence type="ECO:0000256" key="12">
    <source>
        <dbReference type="ARBA" id="ARBA00023235"/>
    </source>
</evidence>
<gene>
    <name evidence="19" type="ORF">BN9_125600</name>
</gene>
<reference evidence="19 20" key="1">
    <citation type="submission" date="2012-05" db="EMBL/GenBank/DDBJ databases">
        <title>Recombination and specialization in a pathogen metapopulation.</title>
        <authorList>
            <person name="Gardiner A."/>
            <person name="Kemen E."/>
            <person name="Schultz-Larsen T."/>
            <person name="MacLean D."/>
            <person name="Van Oosterhout C."/>
            <person name="Jones J.D.G."/>
        </authorList>
    </citation>
    <scope>NUCLEOTIDE SEQUENCE [LARGE SCALE GENOMIC DNA]</scope>
    <source>
        <strain evidence="19 20">Ac Nc2</strain>
    </source>
</reference>
<feature type="binding site" evidence="13">
    <location>
        <position position="751"/>
    </location>
    <ligand>
        <name>alpha-D-mannose 1-phosphate</name>
        <dbReference type="ChEBI" id="CHEBI:58409"/>
    </ligand>
</feature>
<feature type="binding site" evidence="13">
    <location>
        <position position="809"/>
    </location>
    <ligand>
        <name>alpha-D-mannose 1-phosphate</name>
        <dbReference type="ChEBI" id="CHEBI:58409"/>
    </ligand>
</feature>
<dbReference type="GO" id="GO:0004721">
    <property type="term" value="F:phosphoprotein phosphatase activity"/>
    <property type="evidence" value="ECO:0007669"/>
    <property type="project" value="UniProtKB-KW"/>
</dbReference>
<dbReference type="CDD" id="cd00143">
    <property type="entry name" value="PP2Cc"/>
    <property type="match status" value="1"/>
</dbReference>
<dbReference type="InParanoid" id="A0A024GV28"/>
<name>A0A024GV28_9STRA</name>
<keyword evidence="11" id="KW-0904">Protein phosphatase</keyword>
<evidence type="ECO:0000256" key="1">
    <source>
        <dbReference type="ARBA" id="ARBA00004170"/>
    </source>
</evidence>
<evidence type="ECO:0000313" key="20">
    <source>
        <dbReference type="Proteomes" id="UP000053237"/>
    </source>
</evidence>
<dbReference type="InterPro" id="IPR001932">
    <property type="entry name" value="PPM-type_phosphatase-like_dom"/>
</dbReference>
<dbReference type="PANTHER" id="PTHR10466:SF0">
    <property type="entry name" value="PHOSPHOMANNOMUTASE"/>
    <property type="match status" value="1"/>
</dbReference>
<evidence type="ECO:0000256" key="7">
    <source>
        <dbReference type="ARBA" id="ARBA00022490"/>
    </source>
</evidence>
<dbReference type="NCBIfam" id="TIGR01484">
    <property type="entry name" value="HAD-SF-IIB"/>
    <property type="match status" value="1"/>
</dbReference>
<dbReference type="SUPFAM" id="SSF49879">
    <property type="entry name" value="SMAD/FHA domain"/>
    <property type="match status" value="2"/>
</dbReference>
<dbReference type="InterPro" id="IPR036457">
    <property type="entry name" value="PPM-type-like_dom_sf"/>
</dbReference>
<dbReference type="Pfam" id="PF00481">
    <property type="entry name" value="PP2C"/>
    <property type="match status" value="1"/>
</dbReference>
<feature type="domain" description="FHA" evidence="17">
    <location>
        <begin position="266"/>
        <end position="312"/>
    </location>
</feature>
<dbReference type="InterPro" id="IPR023214">
    <property type="entry name" value="HAD_sf"/>
</dbReference>
<dbReference type="GO" id="GO:0009298">
    <property type="term" value="P:GDP-mannose biosynthetic process"/>
    <property type="evidence" value="ECO:0007669"/>
    <property type="project" value="UniProtKB-UniPathway"/>
</dbReference>
<keyword evidence="20" id="KW-1185">Reference proteome</keyword>
<dbReference type="GO" id="GO:0016020">
    <property type="term" value="C:membrane"/>
    <property type="evidence" value="ECO:0007669"/>
    <property type="project" value="UniProtKB-SubCell"/>
</dbReference>
<dbReference type="PROSITE" id="PS01032">
    <property type="entry name" value="PPM_1"/>
    <property type="match status" value="1"/>
</dbReference>
<evidence type="ECO:0000256" key="3">
    <source>
        <dbReference type="ARBA" id="ARBA00004699"/>
    </source>
</evidence>
<dbReference type="GO" id="GO:0046872">
    <property type="term" value="F:metal ion binding"/>
    <property type="evidence" value="ECO:0007669"/>
    <property type="project" value="UniProtKB-KW"/>
</dbReference>
<dbReference type="Gene3D" id="3.60.40.10">
    <property type="entry name" value="PPM-type phosphatase domain"/>
    <property type="match status" value="1"/>
</dbReference>
<evidence type="ECO:0000256" key="2">
    <source>
        <dbReference type="ARBA" id="ARBA00004496"/>
    </source>
</evidence>
<evidence type="ECO:0000256" key="11">
    <source>
        <dbReference type="ARBA" id="ARBA00022912"/>
    </source>
</evidence>
<evidence type="ECO:0000256" key="15">
    <source>
        <dbReference type="RuleBase" id="RU361118"/>
    </source>
</evidence>
<keyword evidence="7 15" id="KW-0963">Cytoplasm</keyword>
<dbReference type="SMART" id="SM00240">
    <property type="entry name" value="FHA"/>
    <property type="match status" value="2"/>
</dbReference>
<dbReference type="SUPFAM" id="SSF56784">
    <property type="entry name" value="HAD-like"/>
    <property type="match status" value="1"/>
</dbReference>
<feature type="binding site" evidence="13">
    <location>
        <position position="762"/>
    </location>
    <ligand>
        <name>alpha-D-mannose 1-phosphate</name>
        <dbReference type="ChEBI" id="CHEBI:58409"/>
    </ligand>
</feature>
<comment type="similarity">
    <text evidence="4 15">Belongs to the eukaryotic PMM family.</text>
</comment>
<dbReference type="CDD" id="cd02585">
    <property type="entry name" value="HAD_PMM"/>
    <property type="match status" value="1"/>
</dbReference>
<feature type="binding site" evidence="14">
    <location>
        <position position="837"/>
    </location>
    <ligand>
        <name>Mg(2+)</name>
        <dbReference type="ChEBI" id="CHEBI:18420"/>
        <label>1</label>
    </ligand>
</feature>
<evidence type="ECO:0000256" key="9">
    <source>
        <dbReference type="ARBA" id="ARBA00022801"/>
    </source>
</evidence>
<evidence type="ECO:0000256" key="4">
    <source>
        <dbReference type="ARBA" id="ARBA00009736"/>
    </source>
</evidence>
<dbReference type="OrthoDB" id="59240at2759"/>
<evidence type="ECO:0000259" key="18">
    <source>
        <dbReference type="PROSITE" id="PS51746"/>
    </source>
</evidence>
<evidence type="ECO:0000256" key="5">
    <source>
        <dbReference type="ARBA" id="ARBA00011738"/>
    </source>
</evidence>
<dbReference type="Proteomes" id="UP000053237">
    <property type="component" value="Unassembled WGS sequence"/>
</dbReference>
<keyword evidence="9" id="KW-0378">Hydrolase</keyword>
<keyword evidence="10 14" id="KW-0460">Magnesium</keyword>
<feature type="domain" description="PPM-type phosphatase" evidence="18">
    <location>
        <begin position="343"/>
        <end position="653"/>
    </location>
</feature>
<comment type="function">
    <text evidence="15">Involved in the synthesis of the GDP-mannose and dolichol-phosphate-mannose required for a number of critical mannosyl transfer reactions.</text>
</comment>
<feature type="binding site" evidence="13">
    <location>
        <position position="807"/>
    </location>
    <ligand>
        <name>alpha-D-mannose 1-phosphate</name>
        <dbReference type="ChEBI" id="CHEBI:58409"/>
    </ligand>
</feature>
<evidence type="ECO:0000313" key="19">
    <source>
        <dbReference type="EMBL" id="CCI50591.1"/>
    </source>
</evidence>
<dbReference type="InterPro" id="IPR000253">
    <property type="entry name" value="FHA_dom"/>
</dbReference>
<feature type="domain" description="FHA" evidence="17">
    <location>
        <begin position="158"/>
        <end position="204"/>
    </location>
</feature>
<dbReference type="CDD" id="cd00060">
    <property type="entry name" value="FHA"/>
    <property type="match status" value="1"/>
</dbReference>
<feature type="binding site" evidence="13">
    <location>
        <position position="769"/>
    </location>
    <ligand>
        <name>alpha-D-mannose 1-phosphate</name>
        <dbReference type="ChEBI" id="CHEBI:58409"/>
    </ligand>
</feature>
<dbReference type="PROSITE" id="PS50006">
    <property type="entry name" value="FHA_DOMAIN"/>
    <property type="match status" value="2"/>
</dbReference>
<dbReference type="AlphaFoldDB" id="A0A024GV28"/>
<feature type="binding site" evidence="14">
    <location>
        <position position="854"/>
    </location>
    <ligand>
        <name>Mg(2+)</name>
        <dbReference type="ChEBI" id="CHEBI:18420"/>
        <label>1</label>
    </ligand>
</feature>
<comment type="caution">
    <text evidence="19">The sequence shown here is derived from an EMBL/GenBank/DDBJ whole genome shotgun (WGS) entry which is preliminary data.</text>
</comment>
<evidence type="ECO:0000256" key="16">
    <source>
        <dbReference type="SAM" id="MobiDB-lite"/>
    </source>
</evidence>
<dbReference type="PANTHER" id="PTHR10466">
    <property type="entry name" value="PHOSPHOMANNOMUTASE"/>
    <property type="match status" value="1"/>
</dbReference>
<comment type="subcellular location">
    <subcellularLocation>
        <location evidence="2 15">Cytoplasm</location>
    </subcellularLocation>
    <subcellularLocation>
        <location evidence="1">Membrane</location>
        <topology evidence="1">Peripheral membrane protein</topology>
    </subcellularLocation>
</comment>
<dbReference type="UniPathway" id="UPA00126">
    <property type="reaction ID" value="UER00424"/>
</dbReference>
<dbReference type="PROSITE" id="PS51746">
    <property type="entry name" value="PPM_2"/>
    <property type="match status" value="1"/>
</dbReference>
<protein>
    <recommendedName>
        <fullName evidence="6 15">Phosphomannomutase</fullName>
        <ecNumber evidence="6 15">5.4.2.8</ecNumber>
    </recommendedName>
</protein>
<keyword evidence="8 14" id="KW-0479">Metal-binding</keyword>
<dbReference type="Pfam" id="PF00498">
    <property type="entry name" value="FHA"/>
    <property type="match status" value="1"/>
</dbReference>
<feature type="region of interest" description="Disordered" evidence="16">
    <location>
        <begin position="1"/>
        <end position="31"/>
    </location>
</feature>
<dbReference type="InterPro" id="IPR008984">
    <property type="entry name" value="SMAD_FHA_dom_sf"/>
</dbReference>
<evidence type="ECO:0000256" key="14">
    <source>
        <dbReference type="PIRSR" id="PIRSR605002-3"/>
    </source>
</evidence>
<comment type="catalytic activity">
    <reaction evidence="15">
        <text>alpha-D-mannose 1-phosphate = D-mannose 6-phosphate</text>
        <dbReference type="Rhea" id="RHEA:11140"/>
        <dbReference type="ChEBI" id="CHEBI:58409"/>
        <dbReference type="ChEBI" id="CHEBI:58735"/>
        <dbReference type="EC" id="5.4.2.8"/>
    </reaction>
</comment>
<dbReference type="EMBL" id="CAIX01000600">
    <property type="protein sequence ID" value="CCI50591.1"/>
    <property type="molecule type" value="Genomic_DNA"/>
</dbReference>
<dbReference type="GO" id="GO:0004615">
    <property type="term" value="F:phosphomannomutase activity"/>
    <property type="evidence" value="ECO:0007669"/>
    <property type="project" value="UniProtKB-EC"/>
</dbReference>
<evidence type="ECO:0000256" key="6">
    <source>
        <dbReference type="ARBA" id="ARBA00012730"/>
    </source>
</evidence>
<dbReference type="Gene3D" id="3.40.50.1000">
    <property type="entry name" value="HAD superfamily/HAD-like"/>
    <property type="match status" value="1"/>
</dbReference>
<dbReference type="InterPro" id="IPR005002">
    <property type="entry name" value="PMM"/>
</dbReference>
<dbReference type="Gene3D" id="3.30.1240.20">
    <property type="match status" value="1"/>
</dbReference>
<comment type="subunit">
    <text evidence="5 15">Homodimer.</text>
</comment>
<evidence type="ECO:0000259" key="17">
    <source>
        <dbReference type="PROSITE" id="PS50006"/>
    </source>
</evidence>
<evidence type="ECO:0000256" key="10">
    <source>
        <dbReference type="ARBA" id="ARBA00022842"/>
    </source>
</evidence>
<dbReference type="FunFam" id="3.30.1240.20:FF:000001">
    <property type="entry name" value="Phosphomannomutase"/>
    <property type="match status" value="1"/>
</dbReference>
<dbReference type="GO" id="GO:0005829">
    <property type="term" value="C:cytosol"/>
    <property type="evidence" value="ECO:0007669"/>
    <property type="project" value="TreeGrafter"/>
</dbReference>